<dbReference type="PANTHER" id="PTHR31902">
    <property type="entry name" value="ACTIN PATCHES DISTAL PROTEIN 1"/>
    <property type="match status" value="1"/>
</dbReference>
<dbReference type="PANTHER" id="PTHR31902:SF14">
    <property type="entry name" value="ACTIN PATCHES DISTAL PROTEIN 1"/>
    <property type="match status" value="1"/>
</dbReference>
<keyword evidence="2" id="KW-1185">Reference proteome</keyword>
<dbReference type="EMBL" id="JAHMUF010000016">
    <property type="protein sequence ID" value="KAG7192789.1"/>
    <property type="molecule type" value="Genomic_DNA"/>
</dbReference>
<comment type="caution">
    <text evidence="1">The sequence shown here is derived from an EMBL/GenBank/DDBJ whole genome shotgun (WGS) entry which is preliminary data.</text>
</comment>
<dbReference type="InterPro" id="IPR036249">
    <property type="entry name" value="Thioredoxin-like_sf"/>
</dbReference>
<dbReference type="Pfam" id="PF06999">
    <property type="entry name" value="Suc_Fer-like"/>
    <property type="match status" value="1"/>
</dbReference>
<gene>
    <name evidence="1" type="ORF">KQ657_001574</name>
</gene>
<dbReference type="CDD" id="cd03062">
    <property type="entry name" value="TRX_Fd_Sucrase"/>
    <property type="match status" value="1"/>
</dbReference>
<evidence type="ECO:0000313" key="2">
    <source>
        <dbReference type="Proteomes" id="UP000790833"/>
    </source>
</evidence>
<evidence type="ECO:0008006" key="3">
    <source>
        <dbReference type="Google" id="ProtNLM"/>
    </source>
</evidence>
<dbReference type="AlphaFoldDB" id="A0A9P7V7G4"/>
<dbReference type="InterPro" id="IPR009737">
    <property type="entry name" value="Aim32/Apd1-like"/>
</dbReference>
<evidence type="ECO:0000313" key="1">
    <source>
        <dbReference type="EMBL" id="KAG7192789.1"/>
    </source>
</evidence>
<sequence>MNFIKKIVKGKKDPVTEISGCGFEISECLSECESCTSSYPSSIAKLEKTDDNGTSLWKTTANYGLHLIIPTGKSDWQHDAVPNSGAYAKAVGNWADEHGSKVVGSTVKVSASLLLSSGLERDHEYIEGSKGDVLILPLFVWIRGATASEIPKLLTKVIPDLTTQRDAGATKLKSSTITDYPGVTIEIDVSKAYIFLCSHRSRDKRCGITAPIMKKELEFRLRELLLYRDSGDTTPGGVTVAFVNHIGGHKYAANALIYLKDSGKNIWLARIKPNNAQPIIDECIVNNGKVWPNKVRLVQQFNPVSW</sequence>
<dbReference type="Gene3D" id="3.40.30.10">
    <property type="entry name" value="Glutaredoxin"/>
    <property type="match status" value="1"/>
</dbReference>
<accession>A0A9P7V7G4</accession>
<protein>
    <recommendedName>
        <fullName evidence="3">Actin patches distal protein 1</fullName>
    </recommendedName>
</protein>
<dbReference type="GeneID" id="66114948"/>
<dbReference type="RefSeq" id="XP_043048339.1">
    <property type="nucleotide sequence ID" value="XM_043192367.1"/>
</dbReference>
<name>A0A9P7V7G4_9ASCO</name>
<dbReference type="SUPFAM" id="SSF52833">
    <property type="entry name" value="Thioredoxin-like"/>
    <property type="match status" value="1"/>
</dbReference>
<proteinExistence type="predicted"/>
<reference evidence="1" key="1">
    <citation type="submission" date="2021-03" db="EMBL/GenBank/DDBJ databases">
        <authorList>
            <person name="Palmer J.M."/>
        </authorList>
    </citation>
    <scope>NUCLEOTIDE SEQUENCE</scope>
    <source>
        <strain evidence="1">ARV_011</strain>
    </source>
</reference>
<dbReference type="OrthoDB" id="10253744at2759"/>
<organism evidence="1 2">
    <name type="scientific">Scheffersomyces spartinae</name>
    <dbReference type="NCBI Taxonomy" id="45513"/>
    <lineage>
        <taxon>Eukaryota</taxon>
        <taxon>Fungi</taxon>
        <taxon>Dikarya</taxon>
        <taxon>Ascomycota</taxon>
        <taxon>Saccharomycotina</taxon>
        <taxon>Pichiomycetes</taxon>
        <taxon>Debaryomycetaceae</taxon>
        <taxon>Scheffersomyces</taxon>
    </lineage>
</organism>
<dbReference type="Proteomes" id="UP000790833">
    <property type="component" value="Unassembled WGS sequence"/>
</dbReference>